<reference evidence="2" key="1">
    <citation type="journal article" date="2015" name="Antonie Van Leeuwenhoek">
        <title>Comparative 16S rRNA signatures and multilocus sequence analysis for the genus Salinicola and description of Salinicola acroporae sp. nov., isolated from coral Acropora digitifera.</title>
        <authorList>
            <person name="Lepcha R.T."/>
            <person name="Poddar A."/>
            <person name="Schumann P."/>
            <person name="Das S.K."/>
        </authorList>
    </citation>
    <scope>NUCLEOTIDE SEQUENCE</scope>
    <source>
        <strain evidence="2">S4-41</strain>
    </source>
</reference>
<evidence type="ECO:0000313" key="3">
    <source>
        <dbReference type="Proteomes" id="UP001162135"/>
    </source>
</evidence>
<dbReference type="InterPro" id="IPR025494">
    <property type="entry name" value="DUF4385"/>
</dbReference>
<name>A0ABT6I2Z5_9GAMM</name>
<comment type="caution">
    <text evidence="2">The sequence shown here is derived from an EMBL/GenBank/DDBJ whole genome shotgun (WGS) entry which is preliminary data.</text>
</comment>
<sequence length="157" mass="18475">MTGSEVIVSFPDASIDYRRHPECYRIGHGERGVFHVQPYKDELLPLWAIRNEADAKQAIQDLSARYKAYREQEDFVGMDMARKYLQMGYTRARRYARYPGGRKKDADGSPRQPGNADPEKARIAERYQVALDTVRSDDAYLRAKREYQRRRKADRRR</sequence>
<proteinExistence type="predicted"/>
<feature type="region of interest" description="Disordered" evidence="1">
    <location>
        <begin position="96"/>
        <end position="123"/>
    </location>
</feature>
<dbReference type="EMBL" id="PGFS01000001">
    <property type="protein sequence ID" value="MDH4572057.1"/>
    <property type="molecule type" value="Genomic_DNA"/>
</dbReference>
<protein>
    <submittedName>
        <fullName evidence="2">DUF4385 domain-containing protein</fullName>
    </submittedName>
</protein>
<organism evidence="2 3">
    <name type="scientific">Salinicola acroporae</name>
    <dbReference type="NCBI Taxonomy" id="1541440"/>
    <lineage>
        <taxon>Bacteria</taxon>
        <taxon>Pseudomonadati</taxon>
        <taxon>Pseudomonadota</taxon>
        <taxon>Gammaproteobacteria</taxon>
        <taxon>Oceanospirillales</taxon>
        <taxon>Halomonadaceae</taxon>
        <taxon>Salinicola</taxon>
    </lineage>
</organism>
<evidence type="ECO:0000313" key="2">
    <source>
        <dbReference type="EMBL" id="MDH4572057.1"/>
    </source>
</evidence>
<dbReference type="Pfam" id="PF14328">
    <property type="entry name" value="DUF4385"/>
    <property type="match status" value="1"/>
</dbReference>
<keyword evidence="3" id="KW-1185">Reference proteome</keyword>
<dbReference type="Proteomes" id="UP001162135">
    <property type="component" value="Unassembled WGS sequence"/>
</dbReference>
<accession>A0ABT6I2Z5</accession>
<reference evidence="2" key="2">
    <citation type="submission" date="2017-11" db="EMBL/GenBank/DDBJ databases">
        <authorList>
            <person name="Das S.K."/>
        </authorList>
    </citation>
    <scope>NUCLEOTIDE SEQUENCE</scope>
    <source>
        <strain evidence="2">S4-41</strain>
    </source>
</reference>
<evidence type="ECO:0000256" key="1">
    <source>
        <dbReference type="SAM" id="MobiDB-lite"/>
    </source>
</evidence>
<gene>
    <name evidence="2" type="ORF">CUR86_05965</name>
</gene>